<reference evidence="2 3" key="1">
    <citation type="submission" date="2021-03" db="EMBL/GenBank/DDBJ databases">
        <title>Genomic Encyclopedia of Type Strains, Phase IV (KMG-IV): sequencing the most valuable type-strain genomes for metagenomic binning, comparative biology and taxonomic classification.</title>
        <authorList>
            <person name="Goeker M."/>
        </authorList>
    </citation>
    <scope>NUCLEOTIDE SEQUENCE [LARGE SCALE GENOMIC DNA]</scope>
    <source>
        <strain evidence="2 3">DSM 24004</strain>
    </source>
</reference>
<dbReference type="RefSeq" id="WP_209510848.1">
    <property type="nucleotide sequence ID" value="NZ_JAGGKS010000002.1"/>
</dbReference>
<evidence type="ECO:0000256" key="1">
    <source>
        <dbReference type="SAM" id="Phobius"/>
    </source>
</evidence>
<dbReference type="EMBL" id="JAGGKS010000002">
    <property type="protein sequence ID" value="MBP1925100.1"/>
    <property type="molecule type" value="Genomic_DNA"/>
</dbReference>
<dbReference type="Proteomes" id="UP001519342">
    <property type="component" value="Unassembled WGS sequence"/>
</dbReference>
<keyword evidence="3" id="KW-1185">Reference proteome</keyword>
<gene>
    <name evidence="2" type="ORF">J2Z76_000957</name>
</gene>
<keyword evidence="1" id="KW-0812">Transmembrane</keyword>
<organism evidence="2 3">
    <name type="scientific">Sedimentibacter acidaminivorans</name>
    <dbReference type="NCBI Taxonomy" id="913099"/>
    <lineage>
        <taxon>Bacteria</taxon>
        <taxon>Bacillati</taxon>
        <taxon>Bacillota</taxon>
        <taxon>Tissierellia</taxon>
        <taxon>Sedimentibacter</taxon>
    </lineage>
</organism>
<keyword evidence="1" id="KW-0472">Membrane</keyword>
<comment type="caution">
    <text evidence="2">The sequence shown here is derived from an EMBL/GenBank/DDBJ whole genome shotgun (WGS) entry which is preliminary data.</text>
</comment>
<name>A0ABS4GBN3_9FIRM</name>
<feature type="transmembrane region" description="Helical" evidence="1">
    <location>
        <begin position="45"/>
        <end position="65"/>
    </location>
</feature>
<accession>A0ABS4GBN3</accession>
<dbReference type="InterPro" id="IPR026369">
    <property type="entry name" value="CxxC_20_CxxC"/>
</dbReference>
<evidence type="ECO:0000313" key="3">
    <source>
        <dbReference type="Proteomes" id="UP001519342"/>
    </source>
</evidence>
<proteinExistence type="predicted"/>
<evidence type="ECO:0000313" key="2">
    <source>
        <dbReference type="EMBL" id="MBP1925100.1"/>
    </source>
</evidence>
<dbReference type="NCBIfam" id="TIGR04104">
    <property type="entry name" value="cxxc_20_cxxc"/>
    <property type="match status" value="1"/>
</dbReference>
<protein>
    <submittedName>
        <fullName evidence="2">CXXC-20-CXXC protein</fullName>
    </submittedName>
</protein>
<feature type="transmembrane region" description="Helical" evidence="1">
    <location>
        <begin position="71"/>
        <end position="94"/>
    </location>
</feature>
<keyword evidence="1" id="KW-1133">Transmembrane helix</keyword>
<sequence>MQKCKECSNKFRYKDIIKSIWLKGYAPITCAYCDTINYVNISTRLILSLSISLPLIINVFVNLFFDYFYNLSYFSIILYLFWVSIIIGVTPFYARYHTKSNVEPDDGTKALLASKLNRAEAEIVISILESYGIPYLKKSNETKKTIEIYAEYSNHKIDIYVPPNMIQMSRELTNHY</sequence>